<dbReference type="GO" id="GO:0055085">
    <property type="term" value="P:transmembrane transport"/>
    <property type="evidence" value="ECO:0007669"/>
    <property type="project" value="UniProtKB-ARBA"/>
</dbReference>
<dbReference type="InterPro" id="IPR003593">
    <property type="entry name" value="AAA+_ATPase"/>
</dbReference>
<dbReference type="SMART" id="SM00382">
    <property type="entry name" value="AAA"/>
    <property type="match status" value="2"/>
</dbReference>
<comment type="caution">
    <text evidence="6">The sequence shown here is derived from an EMBL/GenBank/DDBJ whole genome shotgun (WGS) entry which is preliminary data.</text>
</comment>
<dbReference type="OrthoDB" id="9784450at2"/>
<keyword evidence="7" id="KW-1185">Reference proteome</keyword>
<dbReference type="PROSITE" id="PS50893">
    <property type="entry name" value="ABC_TRANSPORTER_2"/>
    <property type="match status" value="2"/>
</dbReference>
<feature type="domain" description="ABC transporter" evidence="5">
    <location>
        <begin position="5"/>
        <end position="244"/>
    </location>
</feature>
<dbReference type="Pfam" id="PF00005">
    <property type="entry name" value="ABC_tran"/>
    <property type="match status" value="2"/>
</dbReference>
<dbReference type="AlphaFoldDB" id="S9RKK7"/>
<dbReference type="PANTHER" id="PTHR43776">
    <property type="entry name" value="TRANSPORT ATP-BINDING PROTEIN"/>
    <property type="match status" value="1"/>
</dbReference>
<proteinExistence type="inferred from homology"/>
<protein>
    <recommendedName>
        <fullName evidence="5">ABC transporter domain-containing protein</fullName>
    </recommendedName>
</protein>
<dbReference type="GO" id="GO:0016887">
    <property type="term" value="F:ATP hydrolysis activity"/>
    <property type="evidence" value="ECO:0007669"/>
    <property type="project" value="InterPro"/>
</dbReference>
<evidence type="ECO:0000256" key="2">
    <source>
        <dbReference type="ARBA" id="ARBA00022448"/>
    </source>
</evidence>
<dbReference type="HOGENOM" id="CLU_000604_86_4_5"/>
<name>S9RKK7_9RHOB</name>
<comment type="similarity">
    <text evidence="1">Belongs to the ABC transporter superfamily.</text>
</comment>
<evidence type="ECO:0000256" key="1">
    <source>
        <dbReference type="ARBA" id="ARBA00005417"/>
    </source>
</evidence>
<reference evidence="7" key="1">
    <citation type="journal article" date="2014" name="Stand. Genomic Sci.">
        <title>Genome sequence of the exopolysaccharide-producing Salipiger mucosus type strain (DSM 16094(T)), a moderately halophilic member of the Roseobacter clade.</title>
        <authorList>
            <person name="Riedel T."/>
            <person name="Spring S."/>
            <person name="Fiebig A."/>
            <person name="Petersen J."/>
            <person name="Kyrpides N.C."/>
            <person name="Goker M."/>
            <person name="Klenk H.P."/>
        </authorList>
    </citation>
    <scope>NUCLEOTIDE SEQUENCE [LARGE SCALE GENOMIC DNA]</scope>
    <source>
        <strain evidence="7">DSM 16094</strain>
    </source>
</reference>
<dbReference type="InterPro" id="IPR050319">
    <property type="entry name" value="ABC_transp_ATP-bind"/>
</dbReference>
<dbReference type="eggNOG" id="COG4172">
    <property type="taxonomic scope" value="Bacteria"/>
</dbReference>
<dbReference type="InterPro" id="IPR017871">
    <property type="entry name" value="ABC_transporter-like_CS"/>
</dbReference>
<sequence length="466" mass="49638">MTPILDCRNLTVAYGPAPTVSDVSFALKAGECLALVGASGSGKSTIARAVLGLHGPSTRVSGRIGLSGHDLRATGEVTLSGLRGRLVGYVAQDPYAACDPLRTVGHHVGEAWRSRGMNPAPGEVVERLRMVGIDNAPHFASKAPHCWSGGMLQRACIAAASAHAPPLMVADEPTSALDPRRGDEILTTLRAGRLCHSSLISHHVDLVRRHADRVAILHEGRLVDDFPVSRLDDSHRHAVTRRLTRTATRWVSKEARAPGEVLLTARNVTRSYAGTGRTIGPFSFRVRAGAAIGLSGSSGSGKSTILRMIAGLDAPDEGQIDLAPALRRRGAIMPVFQNPAASLNPFWPIWRTISEPASASKRIRTADRKALARRLLGQVGLERVDIEARPDEVSLGQCQRIAIARAIAANPLLLVADEPTSALDTVARAQVADLLAALVRDGMALAIASHDPWIHDRLNAEVVSVH</sequence>
<evidence type="ECO:0000256" key="3">
    <source>
        <dbReference type="ARBA" id="ARBA00022741"/>
    </source>
</evidence>
<keyword evidence="3" id="KW-0547">Nucleotide-binding</keyword>
<dbReference type="GO" id="GO:0005524">
    <property type="term" value="F:ATP binding"/>
    <property type="evidence" value="ECO:0007669"/>
    <property type="project" value="UniProtKB-KW"/>
</dbReference>
<dbReference type="InterPro" id="IPR003439">
    <property type="entry name" value="ABC_transporter-like_ATP-bd"/>
</dbReference>
<dbReference type="EMBL" id="APVH01000038">
    <property type="protein sequence ID" value="EPX78645.1"/>
    <property type="molecule type" value="Genomic_DNA"/>
</dbReference>
<evidence type="ECO:0000313" key="7">
    <source>
        <dbReference type="Proteomes" id="UP000015347"/>
    </source>
</evidence>
<dbReference type="Proteomes" id="UP000015347">
    <property type="component" value="Unassembled WGS sequence"/>
</dbReference>
<evidence type="ECO:0000256" key="4">
    <source>
        <dbReference type="ARBA" id="ARBA00022840"/>
    </source>
</evidence>
<accession>S9RKK7</accession>
<dbReference type="SUPFAM" id="SSF52540">
    <property type="entry name" value="P-loop containing nucleoside triphosphate hydrolases"/>
    <property type="match status" value="2"/>
</dbReference>
<dbReference type="PANTHER" id="PTHR43776:SF7">
    <property type="entry name" value="D,D-DIPEPTIDE TRANSPORT ATP-BINDING PROTEIN DDPF-RELATED"/>
    <property type="match status" value="1"/>
</dbReference>
<organism evidence="6 7">
    <name type="scientific">Salipiger mucosus DSM 16094</name>
    <dbReference type="NCBI Taxonomy" id="1123237"/>
    <lineage>
        <taxon>Bacteria</taxon>
        <taxon>Pseudomonadati</taxon>
        <taxon>Pseudomonadota</taxon>
        <taxon>Alphaproteobacteria</taxon>
        <taxon>Rhodobacterales</taxon>
        <taxon>Roseobacteraceae</taxon>
        <taxon>Salipiger</taxon>
    </lineage>
</organism>
<dbReference type="STRING" id="1123237.Salmuc_04226"/>
<dbReference type="RefSeq" id="WP_021120568.1">
    <property type="nucleotide sequence ID" value="NZ_KE557279.1"/>
</dbReference>
<evidence type="ECO:0000313" key="6">
    <source>
        <dbReference type="EMBL" id="EPX78645.1"/>
    </source>
</evidence>
<dbReference type="InterPro" id="IPR027417">
    <property type="entry name" value="P-loop_NTPase"/>
</dbReference>
<evidence type="ECO:0000259" key="5">
    <source>
        <dbReference type="PROSITE" id="PS50893"/>
    </source>
</evidence>
<keyword evidence="4" id="KW-0067">ATP-binding</keyword>
<dbReference type="PROSITE" id="PS00211">
    <property type="entry name" value="ABC_TRANSPORTER_1"/>
    <property type="match status" value="1"/>
</dbReference>
<gene>
    <name evidence="6" type="ORF">Salmuc_04226</name>
</gene>
<keyword evidence="2" id="KW-0813">Transport</keyword>
<feature type="domain" description="ABC transporter" evidence="5">
    <location>
        <begin position="263"/>
        <end position="466"/>
    </location>
</feature>
<dbReference type="Gene3D" id="3.40.50.300">
    <property type="entry name" value="P-loop containing nucleotide triphosphate hydrolases"/>
    <property type="match status" value="2"/>
</dbReference>